<dbReference type="EMBL" id="BPLQ01002979">
    <property type="protein sequence ID" value="GIX96857.1"/>
    <property type="molecule type" value="Genomic_DNA"/>
</dbReference>
<comment type="caution">
    <text evidence="1">The sequence shown here is derived from an EMBL/GenBank/DDBJ whole genome shotgun (WGS) entry which is preliminary data.</text>
</comment>
<name>A0AAV4PHE2_9ARAC</name>
<dbReference type="AlphaFoldDB" id="A0AAV4PHE2"/>
<dbReference type="Proteomes" id="UP001054837">
    <property type="component" value="Unassembled WGS sequence"/>
</dbReference>
<accession>A0AAV4PHE2</accession>
<keyword evidence="2" id="KW-1185">Reference proteome</keyword>
<sequence>MRCIHRPRDKSVRGRAIVRSRVHCTGVKILNGSVRGGDIDVLSVMFRFRKGEGEEFCRFVVRDKGQSGMLDRHERGNPRSPDHLIEPRPAKCENEACLCWGVKYRWTRSIMDDGCDTRGPINHCGAFIAAR</sequence>
<evidence type="ECO:0000313" key="1">
    <source>
        <dbReference type="EMBL" id="GIX96857.1"/>
    </source>
</evidence>
<reference evidence="1 2" key="1">
    <citation type="submission" date="2021-06" db="EMBL/GenBank/DDBJ databases">
        <title>Caerostris darwini draft genome.</title>
        <authorList>
            <person name="Kono N."/>
            <person name="Arakawa K."/>
        </authorList>
    </citation>
    <scope>NUCLEOTIDE SEQUENCE [LARGE SCALE GENOMIC DNA]</scope>
</reference>
<protein>
    <submittedName>
        <fullName evidence="1">Uncharacterized protein</fullName>
    </submittedName>
</protein>
<organism evidence="1 2">
    <name type="scientific">Caerostris darwini</name>
    <dbReference type="NCBI Taxonomy" id="1538125"/>
    <lineage>
        <taxon>Eukaryota</taxon>
        <taxon>Metazoa</taxon>
        <taxon>Ecdysozoa</taxon>
        <taxon>Arthropoda</taxon>
        <taxon>Chelicerata</taxon>
        <taxon>Arachnida</taxon>
        <taxon>Araneae</taxon>
        <taxon>Araneomorphae</taxon>
        <taxon>Entelegynae</taxon>
        <taxon>Araneoidea</taxon>
        <taxon>Araneidae</taxon>
        <taxon>Caerostris</taxon>
    </lineage>
</organism>
<gene>
    <name evidence="1" type="ORF">CDAR_63991</name>
</gene>
<evidence type="ECO:0000313" key="2">
    <source>
        <dbReference type="Proteomes" id="UP001054837"/>
    </source>
</evidence>
<proteinExistence type="predicted"/>